<dbReference type="Pfam" id="PF07866">
    <property type="entry name" value="DUF1653"/>
    <property type="match status" value="1"/>
</dbReference>
<dbReference type="OrthoDB" id="371169at2"/>
<protein>
    <recommendedName>
        <fullName evidence="1">DUF1653 domain-containing protein</fullName>
    </recommendedName>
</protein>
<dbReference type="InterPro" id="IPR037135">
    <property type="entry name" value="DUF1653-like_dom_sf"/>
</dbReference>
<gene>
    <name evidence="2" type="ordered locus">GNIT_0775</name>
</gene>
<sequence>MKTGLYKHYKGNNYEVIGVARHSEDETELVVYRPTYGEKGLWVRPLDMFTESIEVDGKQIPRFSYIDET</sequence>
<name>G4QJ51_GLANF</name>
<dbReference type="RefSeq" id="WP_014107794.1">
    <property type="nucleotide sequence ID" value="NC_016041.1"/>
</dbReference>
<evidence type="ECO:0000313" key="2">
    <source>
        <dbReference type="EMBL" id="AEP28919.1"/>
    </source>
</evidence>
<feature type="domain" description="DUF1653" evidence="1">
    <location>
        <begin position="4"/>
        <end position="64"/>
    </location>
</feature>
<dbReference type="InterPro" id="IPR023387">
    <property type="entry name" value="DUF1653-like_dom"/>
</dbReference>
<accession>G4QJ51</accession>
<proteinExistence type="predicted"/>
<dbReference type="HOGENOM" id="CLU_097488_4_2_6"/>
<dbReference type="Proteomes" id="UP000009282">
    <property type="component" value="Chromosome"/>
</dbReference>
<evidence type="ECO:0000313" key="3">
    <source>
        <dbReference type="Proteomes" id="UP000009282"/>
    </source>
</evidence>
<dbReference type="EMBL" id="CP003060">
    <property type="protein sequence ID" value="AEP28919.1"/>
    <property type="molecule type" value="Genomic_DNA"/>
</dbReference>
<organism evidence="2 3">
    <name type="scientific">Glaciecola nitratireducens (strain JCM 12485 / KCTC 12276 / FR1064)</name>
    <dbReference type="NCBI Taxonomy" id="1085623"/>
    <lineage>
        <taxon>Bacteria</taxon>
        <taxon>Pseudomonadati</taxon>
        <taxon>Pseudomonadota</taxon>
        <taxon>Gammaproteobacteria</taxon>
        <taxon>Alteromonadales</taxon>
        <taxon>Alteromonadaceae</taxon>
        <taxon>Brumicola</taxon>
    </lineage>
</organism>
<keyword evidence="3" id="KW-1185">Reference proteome</keyword>
<dbReference type="Gene3D" id="2.30.30.320">
    <property type="entry name" value="DUF1653-like domain"/>
    <property type="match status" value="1"/>
</dbReference>
<dbReference type="STRING" id="1085623.GNIT_0775"/>
<evidence type="ECO:0000259" key="1">
    <source>
        <dbReference type="Pfam" id="PF07866"/>
    </source>
</evidence>
<reference evidence="2 3" key="1">
    <citation type="journal article" date="2011" name="J. Bacteriol.">
        <title>Complete genome sequence of seawater bacterium Glaciecola nitratireducens FR1064T.</title>
        <authorList>
            <person name="Bian F."/>
            <person name="Qin Q.L."/>
            <person name="Xie B.B."/>
            <person name="Shu Y.L."/>
            <person name="Zhang X.Y."/>
            <person name="Yu Y."/>
            <person name="Chen B."/>
            <person name="Chen X.L."/>
            <person name="Zhou B.C."/>
            <person name="Zhang Y.Z."/>
        </authorList>
    </citation>
    <scope>NUCLEOTIDE SEQUENCE [LARGE SCALE GENOMIC DNA]</scope>
    <source>
        <strain evidence="3">JCM 12485 / KCTC 12276 / FR1064</strain>
    </source>
</reference>
<dbReference type="KEGG" id="gni:GNIT_0775"/>
<dbReference type="AlphaFoldDB" id="G4QJ51"/>
<dbReference type="eggNOG" id="COG4728">
    <property type="taxonomic scope" value="Bacteria"/>
</dbReference>